<dbReference type="Gene3D" id="3.30.160.60">
    <property type="entry name" value="Classic Zinc Finger"/>
    <property type="match status" value="1"/>
</dbReference>
<reference evidence="8" key="3">
    <citation type="submission" date="2015-06" db="UniProtKB">
        <authorList>
            <consortium name="EnsemblMetazoa"/>
        </authorList>
    </citation>
    <scope>IDENTIFICATION</scope>
</reference>
<evidence type="ECO:0000313" key="7">
    <source>
        <dbReference type="EMBL" id="ELU02738.1"/>
    </source>
</evidence>
<dbReference type="PANTHER" id="PTHR19304">
    <property type="entry name" value="CYCLIC-AMP RESPONSE ELEMENT BINDING PROTEIN"/>
    <property type="match status" value="1"/>
</dbReference>
<dbReference type="Proteomes" id="UP000014760">
    <property type="component" value="Unassembled WGS sequence"/>
</dbReference>
<organism evidence="7">
    <name type="scientific">Capitella teleta</name>
    <name type="common">Polychaete worm</name>
    <dbReference type="NCBI Taxonomy" id="283909"/>
    <lineage>
        <taxon>Eukaryota</taxon>
        <taxon>Metazoa</taxon>
        <taxon>Spiralia</taxon>
        <taxon>Lophotrochozoa</taxon>
        <taxon>Annelida</taxon>
        <taxon>Polychaeta</taxon>
        <taxon>Sedentaria</taxon>
        <taxon>Scolecida</taxon>
        <taxon>Capitellidae</taxon>
        <taxon>Capitella</taxon>
    </lineage>
</organism>
<feature type="domain" description="C2H2-type" evidence="6">
    <location>
        <begin position="9"/>
        <end position="33"/>
    </location>
</feature>
<keyword evidence="3" id="KW-0804">Transcription</keyword>
<proteinExistence type="predicted"/>
<dbReference type="GO" id="GO:0005634">
    <property type="term" value="C:nucleus"/>
    <property type="evidence" value="ECO:0007669"/>
    <property type="project" value="UniProtKB-SubCell"/>
</dbReference>
<dbReference type="GO" id="GO:0008270">
    <property type="term" value="F:zinc ion binding"/>
    <property type="evidence" value="ECO:0007669"/>
    <property type="project" value="UniProtKB-KW"/>
</dbReference>
<dbReference type="OrthoDB" id="295274at2759"/>
<gene>
    <name evidence="7" type="ORF">CAPTEDRAFT_224023</name>
</gene>
<evidence type="ECO:0000256" key="1">
    <source>
        <dbReference type="ARBA" id="ARBA00004123"/>
    </source>
</evidence>
<name>R7UG10_CAPTE</name>
<keyword evidence="4" id="KW-0539">Nucleus</keyword>
<keyword evidence="5" id="KW-0863">Zinc-finger</keyword>
<evidence type="ECO:0000256" key="4">
    <source>
        <dbReference type="ARBA" id="ARBA00023242"/>
    </source>
</evidence>
<dbReference type="PROSITE" id="PS00028">
    <property type="entry name" value="ZINC_FINGER_C2H2_1"/>
    <property type="match status" value="1"/>
</dbReference>
<evidence type="ECO:0000256" key="2">
    <source>
        <dbReference type="ARBA" id="ARBA00023015"/>
    </source>
</evidence>
<dbReference type="InterPro" id="IPR036236">
    <property type="entry name" value="Znf_C2H2_sf"/>
</dbReference>
<dbReference type="PROSITE" id="PS50157">
    <property type="entry name" value="ZINC_FINGER_C2H2_2"/>
    <property type="match status" value="1"/>
</dbReference>
<dbReference type="EMBL" id="AMQN01008724">
    <property type="status" value="NOT_ANNOTATED_CDS"/>
    <property type="molecule type" value="Genomic_DNA"/>
</dbReference>
<protein>
    <recommendedName>
        <fullName evidence="6">C2H2-type domain-containing protein</fullName>
    </recommendedName>
</protein>
<keyword evidence="5" id="KW-0479">Metal-binding</keyword>
<dbReference type="AlphaFoldDB" id="R7UG10"/>
<dbReference type="HOGENOM" id="CLU_101224_0_0_1"/>
<comment type="subcellular location">
    <subcellularLocation>
        <location evidence="1">Nucleus</location>
    </subcellularLocation>
</comment>
<evidence type="ECO:0000256" key="3">
    <source>
        <dbReference type="ARBA" id="ARBA00023163"/>
    </source>
</evidence>
<reference evidence="9" key="1">
    <citation type="submission" date="2012-12" db="EMBL/GenBank/DDBJ databases">
        <authorList>
            <person name="Hellsten U."/>
            <person name="Grimwood J."/>
            <person name="Chapman J.A."/>
            <person name="Shapiro H."/>
            <person name="Aerts A."/>
            <person name="Otillar R.P."/>
            <person name="Terry A.Y."/>
            <person name="Boore J.L."/>
            <person name="Simakov O."/>
            <person name="Marletaz F."/>
            <person name="Cho S.-J."/>
            <person name="Edsinger-Gonzales E."/>
            <person name="Havlak P."/>
            <person name="Kuo D.-H."/>
            <person name="Larsson T."/>
            <person name="Lv J."/>
            <person name="Arendt D."/>
            <person name="Savage R."/>
            <person name="Osoegawa K."/>
            <person name="de Jong P."/>
            <person name="Lindberg D.R."/>
            <person name="Seaver E.C."/>
            <person name="Weisblat D.A."/>
            <person name="Putnam N.H."/>
            <person name="Grigoriev I.V."/>
            <person name="Rokhsar D.S."/>
        </authorList>
    </citation>
    <scope>NUCLEOTIDE SEQUENCE</scope>
    <source>
        <strain evidence="9">I ESC-2004</strain>
    </source>
</reference>
<keyword evidence="9" id="KW-1185">Reference proteome</keyword>
<keyword evidence="2" id="KW-0805">Transcription regulation</keyword>
<dbReference type="InterPro" id="IPR013087">
    <property type="entry name" value="Znf_C2H2_type"/>
</dbReference>
<dbReference type="InterPro" id="IPR051027">
    <property type="entry name" value="bZIP_transcription_factors"/>
</dbReference>
<sequence>MAEDDDRPFVCSEPNCSMRFVNEDHLSVHKMKHEMSLSLFPGGSKASSNLLFVDQTPTPTKFLRNCEEIGLFSDLSKNPFEEAFKKAADTVHDIKTDAHVPKISPLARTEPRSVPVIVVSQDTPPGSVAPLPVASSMIGFVYVVPTGQRTPALNCPLRPISVELANMSLSSLKSCNHRFPTIHQKANPTSMFFKFWYKCQEGNWSRFRSLLPLHPPLPLPVPPQQPSPWQTQVLQP</sequence>
<evidence type="ECO:0000256" key="5">
    <source>
        <dbReference type="PROSITE-ProRule" id="PRU00042"/>
    </source>
</evidence>
<accession>R7UG10</accession>
<keyword evidence="5" id="KW-0862">Zinc</keyword>
<evidence type="ECO:0000259" key="6">
    <source>
        <dbReference type="PROSITE" id="PS50157"/>
    </source>
</evidence>
<dbReference type="EMBL" id="KB303819">
    <property type="protein sequence ID" value="ELU02738.1"/>
    <property type="molecule type" value="Genomic_DNA"/>
</dbReference>
<dbReference type="STRING" id="283909.R7UG10"/>
<evidence type="ECO:0000313" key="9">
    <source>
        <dbReference type="Proteomes" id="UP000014760"/>
    </source>
</evidence>
<dbReference type="SUPFAM" id="SSF57667">
    <property type="entry name" value="beta-beta-alpha zinc fingers"/>
    <property type="match status" value="1"/>
</dbReference>
<reference evidence="7 9" key="2">
    <citation type="journal article" date="2013" name="Nature">
        <title>Insights into bilaterian evolution from three spiralian genomes.</title>
        <authorList>
            <person name="Simakov O."/>
            <person name="Marletaz F."/>
            <person name="Cho S.J."/>
            <person name="Edsinger-Gonzales E."/>
            <person name="Havlak P."/>
            <person name="Hellsten U."/>
            <person name="Kuo D.H."/>
            <person name="Larsson T."/>
            <person name="Lv J."/>
            <person name="Arendt D."/>
            <person name="Savage R."/>
            <person name="Osoegawa K."/>
            <person name="de Jong P."/>
            <person name="Grimwood J."/>
            <person name="Chapman J.A."/>
            <person name="Shapiro H."/>
            <person name="Aerts A."/>
            <person name="Otillar R.P."/>
            <person name="Terry A.Y."/>
            <person name="Boore J.L."/>
            <person name="Grigoriev I.V."/>
            <person name="Lindberg D.R."/>
            <person name="Seaver E.C."/>
            <person name="Weisblat D.A."/>
            <person name="Putnam N.H."/>
            <person name="Rokhsar D.S."/>
        </authorList>
    </citation>
    <scope>NUCLEOTIDE SEQUENCE</scope>
    <source>
        <strain evidence="7 9">I ESC-2004</strain>
    </source>
</reference>
<dbReference type="EnsemblMetazoa" id="CapteT224023">
    <property type="protein sequence ID" value="CapteP224023"/>
    <property type="gene ID" value="CapteG224023"/>
</dbReference>
<evidence type="ECO:0000313" key="8">
    <source>
        <dbReference type="EnsemblMetazoa" id="CapteP224023"/>
    </source>
</evidence>